<dbReference type="Proteomes" id="UP000187406">
    <property type="component" value="Unassembled WGS sequence"/>
</dbReference>
<dbReference type="GO" id="GO:0006355">
    <property type="term" value="P:regulation of DNA-templated transcription"/>
    <property type="evidence" value="ECO:0007669"/>
    <property type="project" value="InterPro"/>
</dbReference>
<dbReference type="PANTHER" id="PTHR47592:SF6">
    <property type="entry name" value="PBF68 PROTEIN"/>
    <property type="match status" value="1"/>
</dbReference>
<dbReference type="Pfam" id="PF14223">
    <property type="entry name" value="Retrotran_gag_2"/>
    <property type="match status" value="1"/>
</dbReference>
<keyword evidence="4" id="KW-1185">Reference proteome</keyword>
<organism evidence="3 4">
    <name type="scientific">Cephalotus follicularis</name>
    <name type="common">Albany pitcher plant</name>
    <dbReference type="NCBI Taxonomy" id="3775"/>
    <lineage>
        <taxon>Eukaryota</taxon>
        <taxon>Viridiplantae</taxon>
        <taxon>Streptophyta</taxon>
        <taxon>Embryophyta</taxon>
        <taxon>Tracheophyta</taxon>
        <taxon>Spermatophyta</taxon>
        <taxon>Magnoliopsida</taxon>
        <taxon>eudicotyledons</taxon>
        <taxon>Gunneridae</taxon>
        <taxon>Pentapetalae</taxon>
        <taxon>rosids</taxon>
        <taxon>fabids</taxon>
        <taxon>Oxalidales</taxon>
        <taxon>Cephalotaceae</taxon>
        <taxon>Cephalotus</taxon>
    </lineage>
</organism>
<gene>
    <name evidence="3" type="ORF">CFOL_v3_01339</name>
</gene>
<dbReference type="GO" id="GO:0008270">
    <property type="term" value="F:zinc ion binding"/>
    <property type="evidence" value="ECO:0007669"/>
    <property type="project" value="UniProtKB-KW"/>
</dbReference>
<comment type="caution">
    <text evidence="3">The sequence shown here is derived from an EMBL/GenBank/DDBJ whole genome shotgun (WGS) entry which is preliminary data.</text>
</comment>
<dbReference type="InterPro" id="IPR036875">
    <property type="entry name" value="Znf_CCHC_sf"/>
</dbReference>
<proteinExistence type="predicted"/>
<dbReference type="SUPFAM" id="SSF54447">
    <property type="entry name" value="ssDNA-binding transcriptional regulator domain"/>
    <property type="match status" value="1"/>
</dbReference>
<evidence type="ECO:0000259" key="2">
    <source>
        <dbReference type="PROSITE" id="PS50158"/>
    </source>
</evidence>
<name>A0A1Q3AQG9_CEPFO</name>
<dbReference type="FunCoup" id="A0A1Q3AQG9">
    <property type="interactions" value="454"/>
</dbReference>
<dbReference type="GO" id="GO:0003677">
    <property type="term" value="F:DNA binding"/>
    <property type="evidence" value="ECO:0007669"/>
    <property type="project" value="InterPro"/>
</dbReference>
<dbReference type="OrthoDB" id="2505440at2759"/>
<feature type="non-terminal residue" evidence="3">
    <location>
        <position position="1"/>
    </location>
</feature>
<dbReference type="AlphaFoldDB" id="A0A1Q3AQG9"/>
<protein>
    <submittedName>
        <fullName evidence="3">PC4 domain-containing protein/UBN2_2 domain-containing protein</fullName>
    </submittedName>
</protein>
<sequence length="372" mass="43009">LSNKRSVVVQDYKGKSFVSIRDFYRKDGKQLPSAKGISLTTEQWSAFKKSIPAIEEAVMKMQSKLRSAVDGDQTDLSQSVTASTHELVPIEINHFDGKNYHSWAAQMEFFLKQLKVAYALADACQCVNFSPVASTKEIAEAKAAQQKWINDDYICHHNIMSCLSDHLYVQYSKKTKSAKELWELKLVYFYEEFGTKRSQVKKYIEFQMVDHRSVTEQVQELNRIADFVVAAGMLFEENFHVNTIISKLSPSWKGFCVKLMAEEYMSFWMLMDRIRIEEESHNKNKQGEPANRLSSRPRIREMKKLGIRWKRQETETDNKAMFCYSCDKNGHISKNCHSKKVVNEINGRQHEDNLTTHTPVLMEVNVVESTEG</sequence>
<accession>A0A1Q3AQG9</accession>
<dbReference type="PROSITE" id="PS50158">
    <property type="entry name" value="ZF_CCHC"/>
    <property type="match status" value="1"/>
</dbReference>
<evidence type="ECO:0000256" key="1">
    <source>
        <dbReference type="PROSITE-ProRule" id="PRU00047"/>
    </source>
</evidence>
<dbReference type="InterPro" id="IPR001878">
    <property type="entry name" value="Znf_CCHC"/>
</dbReference>
<dbReference type="PANTHER" id="PTHR47592">
    <property type="entry name" value="PBF68 PROTEIN"/>
    <property type="match status" value="1"/>
</dbReference>
<keyword evidence="1" id="KW-0863">Zinc-finger</keyword>
<evidence type="ECO:0000313" key="3">
    <source>
        <dbReference type="EMBL" id="GAV57803.1"/>
    </source>
</evidence>
<evidence type="ECO:0000313" key="4">
    <source>
        <dbReference type="Proteomes" id="UP000187406"/>
    </source>
</evidence>
<dbReference type="STRING" id="3775.A0A1Q3AQG9"/>
<dbReference type="Gene3D" id="2.30.31.10">
    <property type="entry name" value="Transcriptional Coactivator Pc4, Chain A"/>
    <property type="match status" value="1"/>
</dbReference>
<dbReference type="InterPro" id="IPR003173">
    <property type="entry name" value="PC4_C"/>
</dbReference>
<keyword evidence="1" id="KW-0479">Metal-binding</keyword>
<keyword evidence="1" id="KW-0862">Zinc</keyword>
<dbReference type="Pfam" id="PF02229">
    <property type="entry name" value="PC4"/>
    <property type="match status" value="1"/>
</dbReference>
<dbReference type="SUPFAM" id="SSF57756">
    <property type="entry name" value="Retrovirus zinc finger-like domains"/>
    <property type="match status" value="1"/>
</dbReference>
<dbReference type="InParanoid" id="A0A1Q3AQG9"/>
<dbReference type="InterPro" id="IPR009044">
    <property type="entry name" value="ssDNA-bd_transcriptional_reg"/>
</dbReference>
<dbReference type="EMBL" id="BDDD01000042">
    <property type="protein sequence ID" value="GAV57803.1"/>
    <property type="molecule type" value="Genomic_DNA"/>
</dbReference>
<reference evidence="4" key="1">
    <citation type="submission" date="2016-04" db="EMBL/GenBank/DDBJ databases">
        <title>Cephalotus genome sequencing.</title>
        <authorList>
            <person name="Fukushima K."/>
            <person name="Hasebe M."/>
            <person name="Fang X."/>
        </authorList>
    </citation>
    <scope>NUCLEOTIDE SEQUENCE [LARGE SCALE GENOMIC DNA]</scope>
    <source>
        <strain evidence="4">cv. St1</strain>
    </source>
</reference>
<feature type="domain" description="CCHC-type" evidence="2">
    <location>
        <begin position="323"/>
        <end position="336"/>
    </location>
</feature>